<proteinExistence type="predicted"/>
<organism evidence="1">
    <name type="scientific">Salmonella phage vB_STmST313_KE30</name>
    <dbReference type="NCBI Taxonomy" id="3161180"/>
    <lineage>
        <taxon>Viruses</taxon>
        <taxon>Duplodnaviria</taxon>
        <taxon>Heunggongvirae</taxon>
        <taxon>Uroviricota</taxon>
        <taxon>Caudoviricetes</taxon>
        <taxon>Pantevenvirales</taxon>
        <taxon>Ackermannviridae</taxon>
        <taxon>Cvivirinae</taxon>
        <taxon>Kuttervirus</taxon>
    </lineage>
</organism>
<accession>A0AAU8GJH2</accession>
<protein>
    <submittedName>
        <fullName evidence="1">RNA polymerase ADP-ribosylase</fullName>
    </submittedName>
</protein>
<name>A0AAU8GJH2_9CAUD</name>
<reference evidence="1" key="1">
    <citation type="submission" date="2024-05" db="EMBL/GenBank/DDBJ databases">
        <authorList>
            <person name="Mugo M.M."/>
            <person name="Musyoki A.M."/>
            <person name="Makumi A.M."/>
            <person name="Mutai I."/>
            <person name="Drechsel O."/>
            <person name="Kering K.K."/>
            <person name="Muturi P."/>
            <person name="Mbae C.K."/>
            <person name="Kariuki S.M."/>
        </authorList>
    </citation>
    <scope>NUCLEOTIDE SEQUENCE</scope>
</reference>
<gene>
    <name evidence="1" type="ORF">EGKTSNJQ_CDS0191</name>
</gene>
<sequence length="184" mass="21388">MAGYDYPADLKCRNYTMTDQQIQDLFYLVHDKSHIMRPGTVSPVVRDLVQELREPQMTTLYRGLPKEDVVRLEMMFERGDMFQTWDSCLSFSELKHVAKKFSKSYGTRAVARICYKHRNGLPEGLNVFGSLEKFVNKDDESEMDMLDLASMEKEWIFCQPRVFPVSRKMATDGTMVFTVSLITL</sequence>
<evidence type="ECO:0000313" key="1">
    <source>
        <dbReference type="EMBL" id="XCH41601.1"/>
    </source>
</evidence>
<dbReference type="EMBL" id="PP856728">
    <property type="protein sequence ID" value="XCH41601.1"/>
    <property type="molecule type" value="Genomic_DNA"/>
</dbReference>